<evidence type="ECO:0000256" key="1">
    <source>
        <dbReference type="SAM" id="MobiDB-lite"/>
    </source>
</evidence>
<feature type="region of interest" description="Disordered" evidence="1">
    <location>
        <begin position="1"/>
        <end position="35"/>
    </location>
</feature>
<gene>
    <name evidence="2" type="ORF">A3A05_01010</name>
</gene>
<dbReference type="EMBL" id="MFUY01000028">
    <property type="protein sequence ID" value="OGI85583.1"/>
    <property type="molecule type" value="Genomic_DNA"/>
</dbReference>
<evidence type="ECO:0000313" key="3">
    <source>
        <dbReference type="Proteomes" id="UP000176187"/>
    </source>
</evidence>
<proteinExistence type="predicted"/>
<dbReference type="STRING" id="1801774.A3A05_01010"/>
<name>A0A1F6WUK8_9BACT</name>
<dbReference type="AlphaFoldDB" id="A0A1F6WUK8"/>
<accession>A0A1F6WUK8</accession>
<sequence length="252" mass="28388">MVNKDTDLDGVLDWEESLWGTDPTKKDTDGDGTEDDVEIEDLKKEAGQSESLKLSLGQGAENLTETDKFSRELFTTIVTLNQNGQIDQATVDKLSESVFNQIQNSIQKKVFLISDLKLINNDNKQAIQKYSDALNNIYTKYPIEKGMVSILQKLIADEENTDLESELNPIINQENKIISELVKMSVPQPLSLLHLNLINTSQKLIENIYDMRFFHTDVILAMSAMSQYEENSTALDSAANKLAEAIRQKLNN</sequence>
<protein>
    <submittedName>
        <fullName evidence="2">Uncharacterized protein</fullName>
    </submittedName>
</protein>
<evidence type="ECO:0000313" key="2">
    <source>
        <dbReference type="EMBL" id="OGI85583.1"/>
    </source>
</evidence>
<dbReference type="Proteomes" id="UP000176187">
    <property type="component" value="Unassembled WGS sequence"/>
</dbReference>
<organism evidence="2 3">
    <name type="scientific">Candidatus Nomurabacteria bacterium RIFCSPLOWO2_01_FULL_41_12</name>
    <dbReference type="NCBI Taxonomy" id="1801774"/>
    <lineage>
        <taxon>Bacteria</taxon>
        <taxon>Candidatus Nomuraibacteriota</taxon>
    </lineage>
</organism>
<reference evidence="2 3" key="1">
    <citation type="journal article" date="2016" name="Nat. Commun.">
        <title>Thousands of microbial genomes shed light on interconnected biogeochemical processes in an aquifer system.</title>
        <authorList>
            <person name="Anantharaman K."/>
            <person name="Brown C.T."/>
            <person name="Hug L.A."/>
            <person name="Sharon I."/>
            <person name="Castelle C.J."/>
            <person name="Probst A.J."/>
            <person name="Thomas B.C."/>
            <person name="Singh A."/>
            <person name="Wilkins M.J."/>
            <person name="Karaoz U."/>
            <person name="Brodie E.L."/>
            <person name="Williams K.H."/>
            <person name="Hubbard S.S."/>
            <person name="Banfield J.F."/>
        </authorList>
    </citation>
    <scope>NUCLEOTIDE SEQUENCE [LARGE SCALE GENOMIC DNA]</scope>
</reference>
<comment type="caution">
    <text evidence="2">The sequence shown here is derived from an EMBL/GenBank/DDBJ whole genome shotgun (WGS) entry which is preliminary data.</text>
</comment>